<protein>
    <submittedName>
        <fullName evidence="8">TetR-family transcriptional regulator</fullName>
    </submittedName>
</protein>
<dbReference type="eggNOG" id="COG1309">
    <property type="taxonomic scope" value="Bacteria"/>
</dbReference>
<dbReference type="RefSeq" id="WP_011236222.1">
    <property type="nucleotide sequence ID" value="NC_006513.1"/>
</dbReference>
<dbReference type="SUPFAM" id="SSF48498">
    <property type="entry name" value="Tetracyclin repressor-like, C-terminal domain"/>
    <property type="match status" value="1"/>
</dbReference>
<evidence type="ECO:0000256" key="3">
    <source>
        <dbReference type="ARBA" id="ARBA00023125"/>
    </source>
</evidence>
<evidence type="ECO:0000256" key="4">
    <source>
        <dbReference type="ARBA" id="ARBA00023163"/>
    </source>
</evidence>
<dbReference type="PROSITE" id="PS01081">
    <property type="entry name" value="HTH_TETR_1"/>
    <property type="match status" value="1"/>
</dbReference>
<dbReference type="Pfam" id="PF17932">
    <property type="entry name" value="TetR_C_24"/>
    <property type="match status" value="1"/>
</dbReference>
<dbReference type="Gene3D" id="1.10.357.10">
    <property type="entry name" value="Tetracycline Repressor, domain 2"/>
    <property type="match status" value="1"/>
</dbReference>
<dbReference type="GO" id="GO:0003700">
    <property type="term" value="F:DNA-binding transcription factor activity"/>
    <property type="evidence" value="ECO:0007669"/>
    <property type="project" value="TreeGrafter"/>
</dbReference>
<accession>Q5P874</accession>
<dbReference type="KEGG" id="eba:ebA715"/>
<dbReference type="InterPro" id="IPR023772">
    <property type="entry name" value="DNA-bd_HTH_TetR-type_CS"/>
</dbReference>
<feature type="region of interest" description="Disordered" evidence="6">
    <location>
        <begin position="224"/>
        <end position="249"/>
    </location>
</feature>
<evidence type="ECO:0000256" key="6">
    <source>
        <dbReference type="SAM" id="MobiDB-lite"/>
    </source>
</evidence>
<dbReference type="OrthoDB" id="5523834at2"/>
<dbReference type="InterPro" id="IPR001647">
    <property type="entry name" value="HTH_TetR"/>
</dbReference>
<dbReference type="Pfam" id="PF00440">
    <property type="entry name" value="TetR_N"/>
    <property type="match status" value="1"/>
</dbReference>
<keyword evidence="2" id="KW-0805">Transcription regulation</keyword>
<dbReference type="InterPro" id="IPR036271">
    <property type="entry name" value="Tet_transcr_reg_TetR-rel_C_sf"/>
</dbReference>
<dbReference type="GO" id="GO:0000976">
    <property type="term" value="F:transcription cis-regulatory region binding"/>
    <property type="evidence" value="ECO:0007669"/>
    <property type="project" value="TreeGrafter"/>
</dbReference>
<dbReference type="PANTHER" id="PTHR30055:SF234">
    <property type="entry name" value="HTH-TYPE TRANSCRIPTIONAL REGULATOR BETI"/>
    <property type="match status" value="1"/>
</dbReference>
<dbReference type="AlphaFoldDB" id="Q5P874"/>
<dbReference type="InterPro" id="IPR050109">
    <property type="entry name" value="HTH-type_TetR-like_transc_reg"/>
</dbReference>
<dbReference type="PANTHER" id="PTHR30055">
    <property type="entry name" value="HTH-TYPE TRANSCRIPTIONAL REGULATOR RUTR"/>
    <property type="match status" value="1"/>
</dbReference>
<dbReference type="SUPFAM" id="SSF46689">
    <property type="entry name" value="Homeodomain-like"/>
    <property type="match status" value="1"/>
</dbReference>
<evidence type="ECO:0000256" key="2">
    <source>
        <dbReference type="ARBA" id="ARBA00023015"/>
    </source>
</evidence>
<evidence type="ECO:0000256" key="1">
    <source>
        <dbReference type="ARBA" id="ARBA00022491"/>
    </source>
</evidence>
<sequence length="249" mass="28012">MSSAESVKSVVSDPKLVEERRHQIIRAATKLFSEEGYYTTTILQIAREAKVSTGLIYQYFGDKDDILFLTLKQVLDTYENEIPRQIEGLTHPVERLCRAIWAYCAIVDAQRDATVLAYRSTKSLRADRRGLIMDGETRTNRLIEKAIRACTTGGFMRPINEHLLSYQCVTFAHAWALKYWAFRDRYTLAEYVDEGLQLMVEPFLTTKGKTVLARIRQSAAEAAEAAEEPSATAARVTTTAAADAKSSND</sequence>
<organism evidence="8 9">
    <name type="scientific">Aromatoleum aromaticum (strain DSM 19018 / LMG 30748 / EbN1)</name>
    <name type="common">Azoarcus sp. (strain EbN1)</name>
    <dbReference type="NCBI Taxonomy" id="76114"/>
    <lineage>
        <taxon>Bacteria</taxon>
        <taxon>Pseudomonadati</taxon>
        <taxon>Pseudomonadota</taxon>
        <taxon>Betaproteobacteria</taxon>
        <taxon>Rhodocyclales</taxon>
        <taxon>Rhodocyclaceae</taxon>
        <taxon>Aromatoleum</taxon>
    </lineage>
</organism>
<gene>
    <name evidence="8" type="ORF">ebA715</name>
</gene>
<reference evidence="8 9" key="1">
    <citation type="journal article" date="2005" name="Arch. Microbiol.">
        <title>The genome sequence of an anaerobic aromatic-degrading denitrifying bacterium, strain EbN1.</title>
        <authorList>
            <person name="Rabus R."/>
            <person name="Kube M."/>
            <person name="Heider J."/>
            <person name="Beck A."/>
            <person name="Heitmann K."/>
            <person name="Widdel F."/>
            <person name="Reinhardt R."/>
        </authorList>
    </citation>
    <scope>NUCLEOTIDE SEQUENCE [LARGE SCALE GENOMIC DNA]</scope>
    <source>
        <strain evidence="8 9">EbN1</strain>
    </source>
</reference>
<dbReference type="InterPro" id="IPR009057">
    <property type="entry name" value="Homeodomain-like_sf"/>
</dbReference>
<keyword evidence="9" id="KW-1185">Reference proteome</keyword>
<evidence type="ECO:0000256" key="5">
    <source>
        <dbReference type="PROSITE-ProRule" id="PRU00335"/>
    </source>
</evidence>
<dbReference type="InterPro" id="IPR041490">
    <property type="entry name" value="KstR2_TetR_C"/>
</dbReference>
<evidence type="ECO:0000313" key="8">
    <source>
        <dbReference type="EMBL" id="CAI06487.1"/>
    </source>
</evidence>
<feature type="DNA-binding region" description="H-T-H motif" evidence="5">
    <location>
        <begin position="41"/>
        <end position="60"/>
    </location>
</feature>
<evidence type="ECO:0000313" key="9">
    <source>
        <dbReference type="Proteomes" id="UP000006552"/>
    </source>
</evidence>
<feature type="domain" description="HTH tetR-type" evidence="7">
    <location>
        <begin position="18"/>
        <end position="78"/>
    </location>
</feature>
<dbReference type="PROSITE" id="PS50977">
    <property type="entry name" value="HTH_TETR_2"/>
    <property type="match status" value="1"/>
</dbReference>
<dbReference type="STRING" id="76114.ebA715"/>
<name>Q5P874_AROAE</name>
<dbReference type="Gene3D" id="1.10.10.60">
    <property type="entry name" value="Homeodomain-like"/>
    <property type="match status" value="1"/>
</dbReference>
<evidence type="ECO:0000259" key="7">
    <source>
        <dbReference type="PROSITE" id="PS50977"/>
    </source>
</evidence>
<dbReference type="EMBL" id="CR555306">
    <property type="protein sequence ID" value="CAI06487.1"/>
    <property type="molecule type" value="Genomic_DNA"/>
</dbReference>
<keyword evidence="4" id="KW-0804">Transcription</keyword>
<keyword evidence="3 5" id="KW-0238">DNA-binding</keyword>
<dbReference type="Proteomes" id="UP000006552">
    <property type="component" value="Chromosome"/>
</dbReference>
<dbReference type="HOGENOM" id="CLU_069356_12_5_4"/>
<proteinExistence type="predicted"/>
<keyword evidence="1" id="KW-0678">Repressor</keyword>
<dbReference type="PRINTS" id="PR00455">
    <property type="entry name" value="HTHTETR"/>
</dbReference>